<organism evidence="2 3">
    <name type="scientific">Tenacibaculum tangerinum</name>
    <dbReference type="NCBI Taxonomy" id="3038772"/>
    <lineage>
        <taxon>Bacteria</taxon>
        <taxon>Pseudomonadati</taxon>
        <taxon>Bacteroidota</taxon>
        <taxon>Flavobacteriia</taxon>
        <taxon>Flavobacteriales</taxon>
        <taxon>Flavobacteriaceae</taxon>
        <taxon>Tenacibaculum</taxon>
    </lineage>
</organism>
<keyword evidence="1" id="KW-0732">Signal</keyword>
<reference evidence="2 3" key="1">
    <citation type="submission" date="2023-04" db="EMBL/GenBank/DDBJ databases">
        <title>Tenacibaculum tangerinum sp. nov., isolated from sea tidal flat of South Korea.</title>
        <authorList>
            <person name="Lee S.H."/>
            <person name="Kim J.-J."/>
        </authorList>
    </citation>
    <scope>NUCLEOTIDE SEQUENCE [LARGE SCALE GENOMIC DNA]</scope>
    <source>
        <strain evidence="2 3">GRR-S3-23</strain>
    </source>
</reference>
<sequence length="254" mass="27901">MKNFLIALLLGVTMISTAQEKVLLRLNYEKGQKYMIDMKMDQDVGAGFMTNNMHIQMKYTITEVSDDTFESSSRITKMVMDMNQAGISVSYDSTKKDEELDETGKMMSSKMKPMLSATIITKGDNLGNVIETKVEPSNVEGADNFTKQAGSIVYPKEAVGVGDTWTATKSEGGMDFVFNYKVASISSKNVFIDISGEVSGIATGDINGSMNIERDSGMALESKISMTMKIQGQDATTNMIANLTKEQHIKQHSK</sequence>
<name>A0ABY8L566_9FLAO</name>
<evidence type="ECO:0000313" key="2">
    <source>
        <dbReference type="EMBL" id="WGH76414.1"/>
    </source>
</evidence>
<feature type="signal peptide" evidence="1">
    <location>
        <begin position="1"/>
        <end position="18"/>
    </location>
</feature>
<accession>A0ABY8L566</accession>
<protein>
    <submittedName>
        <fullName evidence="2">DUF6263 family protein</fullName>
    </submittedName>
</protein>
<dbReference type="EMBL" id="CP122539">
    <property type="protein sequence ID" value="WGH76414.1"/>
    <property type="molecule type" value="Genomic_DNA"/>
</dbReference>
<dbReference type="Proteomes" id="UP001232001">
    <property type="component" value="Chromosome"/>
</dbReference>
<evidence type="ECO:0000313" key="3">
    <source>
        <dbReference type="Proteomes" id="UP001232001"/>
    </source>
</evidence>
<dbReference type="Pfam" id="PF19777">
    <property type="entry name" value="DUF6263"/>
    <property type="match status" value="1"/>
</dbReference>
<proteinExistence type="predicted"/>
<dbReference type="RefSeq" id="WP_279652281.1">
    <property type="nucleotide sequence ID" value="NZ_CP122539.1"/>
</dbReference>
<evidence type="ECO:0000256" key="1">
    <source>
        <dbReference type="SAM" id="SignalP"/>
    </source>
</evidence>
<keyword evidence="3" id="KW-1185">Reference proteome</keyword>
<gene>
    <name evidence="2" type="ORF">P8625_04430</name>
</gene>
<feature type="chain" id="PRO_5046408715" evidence="1">
    <location>
        <begin position="19"/>
        <end position="254"/>
    </location>
</feature>
<dbReference type="InterPro" id="IPR046230">
    <property type="entry name" value="DUF6263"/>
</dbReference>